<dbReference type="Pfam" id="PF01693">
    <property type="entry name" value="Cauli_VI"/>
    <property type="match status" value="2"/>
</dbReference>
<comment type="catalytic activity">
    <reaction evidence="1">
        <text>Endonucleolytic cleavage to 5'-phosphomonoester.</text>
        <dbReference type="EC" id="3.1.26.4"/>
    </reaction>
</comment>
<evidence type="ECO:0000256" key="9">
    <source>
        <dbReference type="ARBA" id="ARBA00022759"/>
    </source>
</evidence>
<comment type="similarity">
    <text evidence="4">Belongs to the RNase H family.</text>
</comment>
<dbReference type="InterPro" id="IPR037056">
    <property type="entry name" value="RNase_H1_N_sf"/>
</dbReference>
<dbReference type="InterPro" id="IPR002156">
    <property type="entry name" value="RNaseH_domain"/>
</dbReference>
<evidence type="ECO:0000256" key="1">
    <source>
        <dbReference type="ARBA" id="ARBA00000077"/>
    </source>
</evidence>
<dbReference type="CDD" id="cd09279">
    <property type="entry name" value="RNase_HI_like"/>
    <property type="match status" value="1"/>
</dbReference>
<keyword evidence="15" id="KW-1185">Reference proteome</keyword>
<dbReference type="FunFam" id="3.40.970.10:FF:000002">
    <property type="entry name" value="Ribonuclease H"/>
    <property type="match status" value="1"/>
</dbReference>
<accession>A0ABD3QN67</accession>
<evidence type="ECO:0000313" key="15">
    <source>
        <dbReference type="Proteomes" id="UP001516023"/>
    </source>
</evidence>
<evidence type="ECO:0000256" key="8">
    <source>
        <dbReference type="ARBA" id="ARBA00022723"/>
    </source>
</evidence>
<evidence type="ECO:0000256" key="4">
    <source>
        <dbReference type="ARBA" id="ARBA00005300"/>
    </source>
</evidence>
<feature type="compositionally biased region" description="Low complexity" evidence="12">
    <location>
        <begin position="55"/>
        <end position="83"/>
    </location>
</feature>
<evidence type="ECO:0000256" key="12">
    <source>
        <dbReference type="SAM" id="MobiDB-lite"/>
    </source>
</evidence>
<dbReference type="AlphaFoldDB" id="A0ABD3QN67"/>
<feature type="compositionally biased region" description="Polar residues" evidence="12">
    <location>
        <begin position="198"/>
        <end position="215"/>
    </location>
</feature>
<dbReference type="PANTHER" id="PTHR10642">
    <property type="entry name" value="RIBONUCLEASE H1"/>
    <property type="match status" value="1"/>
</dbReference>
<feature type="domain" description="RNase H type-1" evidence="13">
    <location>
        <begin position="233"/>
        <end position="392"/>
    </location>
</feature>
<reference evidence="14 15" key="1">
    <citation type="journal article" date="2020" name="G3 (Bethesda)">
        <title>Improved Reference Genome for Cyclotella cryptica CCMP332, a Model for Cell Wall Morphogenesis, Salinity Adaptation, and Lipid Production in Diatoms (Bacillariophyta).</title>
        <authorList>
            <person name="Roberts W.R."/>
            <person name="Downey K.M."/>
            <person name="Ruck E.C."/>
            <person name="Traller J.C."/>
            <person name="Alverson A.J."/>
        </authorList>
    </citation>
    <scope>NUCLEOTIDE SEQUENCE [LARGE SCALE GENOMIC DNA]</scope>
    <source>
        <strain evidence="14 15">CCMP332</strain>
    </source>
</reference>
<dbReference type="Proteomes" id="UP001516023">
    <property type="component" value="Unassembled WGS sequence"/>
</dbReference>
<evidence type="ECO:0000256" key="6">
    <source>
        <dbReference type="ARBA" id="ARBA00017721"/>
    </source>
</evidence>
<dbReference type="GO" id="GO:0046872">
    <property type="term" value="F:metal ion binding"/>
    <property type="evidence" value="ECO:0007669"/>
    <property type="project" value="UniProtKB-KW"/>
</dbReference>
<dbReference type="InterPro" id="IPR011320">
    <property type="entry name" value="RNase_H1_N"/>
</dbReference>
<evidence type="ECO:0000313" key="14">
    <source>
        <dbReference type="EMBL" id="KAL3801051.1"/>
    </source>
</evidence>
<keyword evidence="7" id="KW-0540">Nuclease</keyword>
<comment type="caution">
    <text evidence="14">The sequence shown here is derived from an EMBL/GenBank/DDBJ whole genome shotgun (WGS) entry which is preliminary data.</text>
</comment>
<keyword evidence="9" id="KW-0255">Endonuclease</keyword>
<dbReference type="PROSITE" id="PS50879">
    <property type="entry name" value="RNASE_H_1"/>
    <property type="match status" value="1"/>
</dbReference>
<dbReference type="SUPFAM" id="SSF53098">
    <property type="entry name" value="Ribonuclease H-like"/>
    <property type="match status" value="1"/>
</dbReference>
<evidence type="ECO:0000256" key="3">
    <source>
        <dbReference type="ARBA" id="ARBA00004065"/>
    </source>
</evidence>
<dbReference type="InterPro" id="IPR050092">
    <property type="entry name" value="RNase_H"/>
</dbReference>
<comment type="cofactor">
    <cofactor evidence="2">
        <name>Mg(2+)</name>
        <dbReference type="ChEBI" id="CHEBI:18420"/>
    </cofactor>
</comment>
<keyword evidence="8" id="KW-0479">Metal-binding</keyword>
<feature type="region of interest" description="Disordered" evidence="12">
    <location>
        <begin position="198"/>
        <end position="233"/>
    </location>
</feature>
<dbReference type="InterPro" id="IPR012337">
    <property type="entry name" value="RNaseH-like_sf"/>
</dbReference>
<feature type="region of interest" description="Disordered" evidence="12">
    <location>
        <begin position="55"/>
        <end position="86"/>
    </location>
</feature>
<proteinExistence type="inferred from homology"/>
<sequence length="444" mass="49264">MAKSKSRKFYAVAKGRVPGIYNTWVECEAQVKGYQGARYKSFPTRDEAESFIRSNSFPFSSSSPQSNPFTSCDSSTSFTSANSPINRSARDAKGVPVAEACNVAYQQDRGIYVDPRCQLISNYNLNHPEEVERDKTQRTNGHIGSGLVSRVYAVSVGQKPGVYAFWKDCERQIKGYPRASFKSFYTLDEALSFIQPSSGQSSAQAKKRCSTSVEDNTSHKRTRDNITNGRESPDLEISIHFDGGSRGNPGVAGAGAEVKVTTKEKLTSYLIREYCGERHTNNFAEYSGMIAGLTQAKLCIENYFSTNDQSKSALLSFRLIVNGDSNLVIQQMNGCWQCKNDNIKPLYNKALKLANYFKNAVAELGAKCLLSFHHVYRDQNKVADELANEAMDQKRSWTTSTEEMLHYGKAEAVKNESCDTGKEVGVKNEVIELDDSDSESVVSC</sequence>
<gene>
    <name evidence="14" type="ORF">HJC23_002344</name>
</gene>
<evidence type="ECO:0000259" key="13">
    <source>
        <dbReference type="PROSITE" id="PS50879"/>
    </source>
</evidence>
<dbReference type="EC" id="3.1.26.4" evidence="5"/>
<evidence type="ECO:0000256" key="2">
    <source>
        <dbReference type="ARBA" id="ARBA00001946"/>
    </source>
</evidence>
<evidence type="ECO:0000256" key="10">
    <source>
        <dbReference type="ARBA" id="ARBA00022801"/>
    </source>
</evidence>
<protein>
    <recommendedName>
        <fullName evidence="6">Ribonuclease H</fullName>
        <ecNumber evidence="5">3.1.26.4</ecNumber>
    </recommendedName>
</protein>
<dbReference type="GO" id="GO:0004523">
    <property type="term" value="F:RNA-DNA hybrid ribonuclease activity"/>
    <property type="evidence" value="ECO:0007669"/>
    <property type="project" value="UniProtKB-EC"/>
</dbReference>
<dbReference type="InterPro" id="IPR009027">
    <property type="entry name" value="Ribosomal_bL9/RNase_H1_N"/>
</dbReference>
<dbReference type="InterPro" id="IPR036397">
    <property type="entry name" value="RNaseH_sf"/>
</dbReference>
<evidence type="ECO:0000256" key="11">
    <source>
        <dbReference type="ARBA" id="ARBA00022842"/>
    </source>
</evidence>
<name>A0ABD3QN67_9STRA</name>
<dbReference type="EMBL" id="JABMIG020000029">
    <property type="protein sequence ID" value="KAL3801051.1"/>
    <property type="molecule type" value="Genomic_DNA"/>
</dbReference>
<evidence type="ECO:0000256" key="7">
    <source>
        <dbReference type="ARBA" id="ARBA00022722"/>
    </source>
</evidence>
<organism evidence="14 15">
    <name type="scientific">Cyclotella cryptica</name>
    <dbReference type="NCBI Taxonomy" id="29204"/>
    <lineage>
        <taxon>Eukaryota</taxon>
        <taxon>Sar</taxon>
        <taxon>Stramenopiles</taxon>
        <taxon>Ochrophyta</taxon>
        <taxon>Bacillariophyta</taxon>
        <taxon>Coscinodiscophyceae</taxon>
        <taxon>Thalassiosirophycidae</taxon>
        <taxon>Stephanodiscales</taxon>
        <taxon>Stephanodiscaceae</taxon>
        <taxon>Cyclotella</taxon>
    </lineage>
</organism>
<dbReference type="SUPFAM" id="SSF55658">
    <property type="entry name" value="L9 N-domain-like"/>
    <property type="match status" value="2"/>
</dbReference>
<comment type="function">
    <text evidence="3">Endonuclease that specifically degrades the RNA of RNA-DNA hybrids.</text>
</comment>
<evidence type="ECO:0000256" key="5">
    <source>
        <dbReference type="ARBA" id="ARBA00012180"/>
    </source>
</evidence>
<dbReference type="Gene3D" id="3.30.420.10">
    <property type="entry name" value="Ribonuclease H-like superfamily/Ribonuclease H"/>
    <property type="match status" value="1"/>
</dbReference>
<keyword evidence="11" id="KW-0460">Magnesium</keyword>
<dbReference type="PANTHER" id="PTHR10642:SF26">
    <property type="entry name" value="RIBONUCLEASE H1"/>
    <property type="match status" value="1"/>
</dbReference>
<dbReference type="Gene3D" id="3.40.970.10">
    <property type="entry name" value="Ribonuclease H1, N-terminal domain"/>
    <property type="match status" value="2"/>
</dbReference>
<dbReference type="Pfam" id="PF13456">
    <property type="entry name" value="RVT_3"/>
    <property type="match status" value="1"/>
</dbReference>
<keyword evidence="10" id="KW-0378">Hydrolase</keyword>